<dbReference type="EMBL" id="CP033433">
    <property type="protein sequence ID" value="AYQ75225.1"/>
    <property type="molecule type" value="Genomic_DNA"/>
</dbReference>
<evidence type="ECO:0000259" key="9">
    <source>
        <dbReference type="PROSITE" id="PS50885"/>
    </source>
</evidence>
<keyword evidence="3 7" id="KW-0472">Membrane</keyword>
<reference evidence="10 11" key="1">
    <citation type="submission" date="2018-10" db="EMBL/GenBank/DDBJ databases">
        <title>Genome Sequence of Cohnella sp.</title>
        <authorList>
            <person name="Srinivasan S."/>
            <person name="Kim M.K."/>
        </authorList>
    </citation>
    <scope>NUCLEOTIDE SEQUENCE [LARGE SCALE GENOMIC DNA]</scope>
    <source>
        <strain evidence="10 11">18JY8-7</strain>
    </source>
</reference>
<evidence type="ECO:0000313" key="11">
    <source>
        <dbReference type="Proteomes" id="UP000269097"/>
    </source>
</evidence>
<proteinExistence type="inferred from homology"/>
<keyword evidence="7" id="KW-1133">Transmembrane helix</keyword>
<evidence type="ECO:0000256" key="6">
    <source>
        <dbReference type="PROSITE-ProRule" id="PRU00284"/>
    </source>
</evidence>
<evidence type="ECO:0000313" key="10">
    <source>
        <dbReference type="EMBL" id="AYQ75225.1"/>
    </source>
</evidence>
<dbReference type="SMART" id="SM00283">
    <property type="entry name" value="MA"/>
    <property type="match status" value="1"/>
</dbReference>
<dbReference type="PANTHER" id="PTHR32089">
    <property type="entry name" value="METHYL-ACCEPTING CHEMOTAXIS PROTEIN MCPB"/>
    <property type="match status" value="1"/>
</dbReference>
<evidence type="ECO:0000256" key="1">
    <source>
        <dbReference type="ARBA" id="ARBA00004236"/>
    </source>
</evidence>
<evidence type="ECO:0000256" key="4">
    <source>
        <dbReference type="ARBA" id="ARBA00023224"/>
    </source>
</evidence>
<sequence>MRIPAIRSIRTRIMLIVLPVVVAAMAALSAITYQNSKTLINREIESKMQQQLDATIQSIQTRLTAHAKIPETLARAVEASADHIEQEALIDMIMKFLSANADTFGVGVWFEPRQYKQYLEYFGPYAYRFNGQVQYTLESSTKEYDYPSRQFYRIGRDTDRAVVWSDPYYDESSKSDVLTATAPFYHYDKKFRGVVTANVDLESLQQAVASIRVGETGRAFLLDKQGDYIADRDGSKLLKVNIAQDANRGLASLGQVILASPDGLGEYADEEGKVRVYYAEVPLTGWKLALQIPERELYRPLRQLLIQSILAIALTLLAVSLVIYLFARYTKRQISQVSRLSAAMAAGDFTQTAAVRSRDEIGEMAADFNRMTRELGAVIRQMNDSAELVAGTSEQLTLSTEQTTKAAEGIAEAVLAVAAGSDEQVRAMSAANGKAADTSSRLDDISCLIESMAGVSSFALRTAAEGHETLRAAVDHVHDVDGKVRRAADIIESLHAKSRDIDDTMELIGRVSFQTRILALNAGIAASQAGAHGKAFMVIAEEIRGLAENSANSGSRIQETVGEIRREIQLAKELMDANLQAVDGGKTKIESAAQSFGRIVHAVQEVSEQTDGVSDAIGEIRSHMSDMAETVRQMTEIARQAADQTGSVSASTEEQMASMQEIAAGAGTLASLANELKRTINRFAV</sequence>
<dbReference type="Pfam" id="PF00672">
    <property type="entry name" value="HAMP"/>
    <property type="match status" value="1"/>
</dbReference>
<dbReference type="KEGG" id="coh:EAV92_23350"/>
<feature type="transmembrane region" description="Helical" evidence="7">
    <location>
        <begin position="304"/>
        <end position="327"/>
    </location>
</feature>
<dbReference type="Pfam" id="PF22673">
    <property type="entry name" value="MCP-like_PDC_1"/>
    <property type="match status" value="1"/>
</dbReference>
<dbReference type="Gene3D" id="6.10.340.10">
    <property type="match status" value="1"/>
</dbReference>
<evidence type="ECO:0000256" key="3">
    <source>
        <dbReference type="ARBA" id="ARBA00023136"/>
    </source>
</evidence>
<dbReference type="GO" id="GO:0007165">
    <property type="term" value="P:signal transduction"/>
    <property type="evidence" value="ECO:0007669"/>
    <property type="project" value="UniProtKB-KW"/>
</dbReference>
<dbReference type="InterPro" id="IPR029151">
    <property type="entry name" value="Sensor-like_sf"/>
</dbReference>
<dbReference type="CDD" id="cd06225">
    <property type="entry name" value="HAMP"/>
    <property type="match status" value="1"/>
</dbReference>
<dbReference type="CDD" id="cd12913">
    <property type="entry name" value="PDC1_MCP_like"/>
    <property type="match status" value="1"/>
</dbReference>
<dbReference type="Proteomes" id="UP000269097">
    <property type="component" value="Chromosome"/>
</dbReference>
<dbReference type="CDD" id="cd12912">
    <property type="entry name" value="PDC2_MCP_like"/>
    <property type="match status" value="1"/>
</dbReference>
<name>A0A3G3K3U2_9BACL</name>
<dbReference type="PROSITE" id="PS50111">
    <property type="entry name" value="CHEMOTAXIS_TRANSDUC_2"/>
    <property type="match status" value="1"/>
</dbReference>
<dbReference type="SUPFAM" id="SSF58104">
    <property type="entry name" value="Methyl-accepting chemotaxis protein (MCP) signaling domain"/>
    <property type="match status" value="1"/>
</dbReference>
<organism evidence="10 11">
    <name type="scientific">Cohnella candidum</name>
    <dbReference type="NCBI Taxonomy" id="2674991"/>
    <lineage>
        <taxon>Bacteria</taxon>
        <taxon>Bacillati</taxon>
        <taxon>Bacillota</taxon>
        <taxon>Bacilli</taxon>
        <taxon>Bacillales</taxon>
        <taxon>Paenibacillaceae</taxon>
        <taxon>Cohnella</taxon>
    </lineage>
</organism>
<dbReference type="Gene3D" id="1.10.287.950">
    <property type="entry name" value="Methyl-accepting chemotaxis protein"/>
    <property type="match status" value="1"/>
</dbReference>
<protein>
    <submittedName>
        <fullName evidence="10">Methyl-accepting chemotaxis protein</fullName>
    </submittedName>
</protein>
<gene>
    <name evidence="10" type="ORF">EAV92_23350</name>
</gene>
<dbReference type="InterPro" id="IPR004089">
    <property type="entry name" value="MCPsignal_dom"/>
</dbReference>
<dbReference type="AlphaFoldDB" id="A0A3G3K3U2"/>
<dbReference type="SMART" id="SM00304">
    <property type="entry name" value="HAMP"/>
    <property type="match status" value="1"/>
</dbReference>
<keyword evidence="4 6" id="KW-0807">Transducer</keyword>
<feature type="domain" description="Methyl-accepting transducer" evidence="8">
    <location>
        <begin position="399"/>
        <end position="649"/>
    </location>
</feature>
<accession>A0A3G3K3U2</accession>
<evidence type="ECO:0000256" key="7">
    <source>
        <dbReference type="SAM" id="Phobius"/>
    </source>
</evidence>
<dbReference type="SUPFAM" id="SSF103190">
    <property type="entry name" value="Sensory domain-like"/>
    <property type="match status" value="1"/>
</dbReference>
<comment type="subcellular location">
    <subcellularLocation>
        <location evidence="1">Cell membrane</location>
    </subcellularLocation>
</comment>
<evidence type="ECO:0000256" key="5">
    <source>
        <dbReference type="ARBA" id="ARBA00029447"/>
    </source>
</evidence>
<dbReference type="RefSeq" id="WP_123043306.1">
    <property type="nucleotide sequence ID" value="NZ_CP033433.1"/>
</dbReference>
<keyword evidence="2" id="KW-1003">Cell membrane</keyword>
<feature type="domain" description="HAMP" evidence="9">
    <location>
        <begin position="328"/>
        <end position="380"/>
    </location>
</feature>
<feature type="transmembrane region" description="Helical" evidence="7">
    <location>
        <begin position="12"/>
        <end position="33"/>
    </location>
</feature>
<dbReference type="GO" id="GO:0005886">
    <property type="term" value="C:plasma membrane"/>
    <property type="evidence" value="ECO:0007669"/>
    <property type="project" value="UniProtKB-SubCell"/>
</dbReference>
<evidence type="ECO:0000259" key="8">
    <source>
        <dbReference type="PROSITE" id="PS50111"/>
    </source>
</evidence>
<comment type="similarity">
    <text evidence="5">Belongs to the methyl-accepting chemotaxis (MCP) protein family.</text>
</comment>
<evidence type="ECO:0000256" key="2">
    <source>
        <dbReference type="ARBA" id="ARBA00022475"/>
    </source>
</evidence>
<dbReference type="Gene3D" id="3.30.450.20">
    <property type="entry name" value="PAS domain"/>
    <property type="match status" value="2"/>
</dbReference>
<dbReference type="Pfam" id="PF00015">
    <property type="entry name" value="MCPsignal"/>
    <property type="match status" value="1"/>
</dbReference>
<dbReference type="PROSITE" id="PS50885">
    <property type="entry name" value="HAMP"/>
    <property type="match status" value="1"/>
</dbReference>
<dbReference type="PANTHER" id="PTHR32089:SF112">
    <property type="entry name" value="LYSOZYME-LIKE PROTEIN-RELATED"/>
    <property type="match status" value="1"/>
</dbReference>
<keyword evidence="7" id="KW-0812">Transmembrane</keyword>
<dbReference type="InterPro" id="IPR003660">
    <property type="entry name" value="HAMP_dom"/>
</dbReference>
<keyword evidence="11" id="KW-1185">Reference proteome</keyword>